<protein>
    <submittedName>
        <fullName evidence="6">3-oxoacyl-[acyl-carrier-protein] synthase-3</fullName>
        <ecNumber evidence="6">2.3.1.180</ecNumber>
    </submittedName>
</protein>
<evidence type="ECO:0000259" key="5">
    <source>
        <dbReference type="Pfam" id="PF08545"/>
    </source>
</evidence>
<dbReference type="Pfam" id="PF08541">
    <property type="entry name" value="ACP_syn_III_C"/>
    <property type="match status" value="1"/>
</dbReference>
<feature type="domain" description="Beta-ketoacyl-[acyl-carrier-protein] synthase III N-terminal" evidence="5">
    <location>
        <begin position="112"/>
        <end position="187"/>
    </location>
</feature>
<dbReference type="RefSeq" id="WP_230299542.1">
    <property type="nucleotide sequence ID" value="NZ_JACHNE010000001.1"/>
</dbReference>
<reference evidence="6 7" key="1">
    <citation type="submission" date="2020-08" db="EMBL/GenBank/DDBJ databases">
        <title>Sequencing the genomes of 1000 actinobacteria strains.</title>
        <authorList>
            <person name="Klenk H.-P."/>
        </authorList>
    </citation>
    <scope>NUCLEOTIDE SEQUENCE [LARGE SCALE GENOMIC DNA]</scope>
    <source>
        <strain evidence="6 7">DSM 40084</strain>
    </source>
</reference>
<accession>A0A7W9LWH7</accession>
<proteinExistence type="predicted"/>
<organism evidence="6 7">
    <name type="scientific">Streptomyces caelestis</name>
    <dbReference type="NCBI Taxonomy" id="36816"/>
    <lineage>
        <taxon>Bacteria</taxon>
        <taxon>Bacillati</taxon>
        <taxon>Actinomycetota</taxon>
        <taxon>Actinomycetes</taxon>
        <taxon>Kitasatosporales</taxon>
        <taxon>Streptomycetaceae</taxon>
        <taxon>Streptomyces</taxon>
    </lineage>
</organism>
<evidence type="ECO:0000256" key="1">
    <source>
        <dbReference type="ARBA" id="ARBA00022490"/>
    </source>
</evidence>
<evidence type="ECO:0000313" key="7">
    <source>
        <dbReference type="Proteomes" id="UP000590647"/>
    </source>
</evidence>
<evidence type="ECO:0000256" key="2">
    <source>
        <dbReference type="ARBA" id="ARBA00022679"/>
    </source>
</evidence>
<dbReference type="GO" id="GO:0044550">
    <property type="term" value="P:secondary metabolite biosynthetic process"/>
    <property type="evidence" value="ECO:0007669"/>
    <property type="project" value="TreeGrafter"/>
</dbReference>
<keyword evidence="1" id="KW-0963">Cytoplasm</keyword>
<dbReference type="AlphaFoldDB" id="A0A7W9LWH7"/>
<dbReference type="InterPro" id="IPR016039">
    <property type="entry name" value="Thiolase-like"/>
</dbReference>
<keyword evidence="7" id="KW-1185">Reference proteome</keyword>
<keyword evidence="2 6" id="KW-0808">Transferase</keyword>
<comment type="caution">
    <text evidence="6">The sequence shown here is derived from an EMBL/GenBank/DDBJ whole genome shotgun (WGS) entry which is preliminary data.</text>
</comment>
<dbReference type="EMBL" id="JACHNE010000001">
    <property type="protein sequence ID" value="MBB5798522.1"/>
    <property type="molecule type" value="Genomic_DNA"/>
</dbReference>
<dbReference type="InterPro" id="IPR013747">
    <property type="entry name" value="ACP_syn_III_C"/>
</dbReference>
<gene>
    <name evidence="6" type="ORF">HDA41_006486</name>
</gene>
<dbReference type="GO" id="GO:0033818">
    <property type="term" value="F:beta-ketoacyl-acyl-carrier-protein synthase III activity"/>
    <property type="evidence" value="ECO:0007669"/>
    <property type="project" value="UniProtKB-EC"/>
</dbReference>
<keyword evidence="3 6" id="KW-0012">Acyltransferase</keyword>
<dbReference type="EC" id="2.3.1.180" evidence="6"/>
<dbReference type="GO" id="GO:0006633">
    <property type="term" value="P:fatty acid biosynthetic process"/>
    <property type="evidence" value="ECO:0007669"/>
    <property type="project" value="InterPro"/>
</dbReference>
<dbReference type="GO" id="GO:0004315">
    <property type="term" value="F:3-oxoacyl-[acyl-carrier-protein] synthase activity"/>
    <property type="evidence" value="ECO:0007669"/>
    <property type="project" value="InterPro"/>
</dbReference>
<dbReference type="InterPro" id="IPR013751">
    <property type="entry name" value="ACP_syn_III_N"/>
</dbReference>
<evidence type="ECO:0000313" key="6">
    <source>
        <dbReference type="EMBL" id="MBB5798522.1"/>
    </source>
</evidence>
<dbReference type="Pfam" id="PF08545">
    <property type="entry name" value="ACP_syn_III"/>
    <property type="match status" value="1"/>
</dbReference>
<dbReference type="SUPFAM" id="SSF53901">
    <property type="entry name" value="Thiolase-like"/>
    <property type="match status" value="1"/>
</dbReference>
<evidence type="ECO:0000256" key="3">
    <source>
        <dbReference type="ARBA" id="ARBA00023315"/>
    </source>
</evidence>
<dbReference type="PANTHER" id="PTHR34069:SF2">
    <property type="entry name" value="BETA-KETOACYL-[ACYL-CARRIER-PROTEIN] SYNTHASE III"/>
    <property type="match status" value="1"/>
</dbReference>
<sequence length="341" mass="36485">MNVPVDFGVVALATALGERRDVAGAAADYVDDPERVLQWGYRSFHEAPEGTTPTDLAVRAAERALKRAGCGADEVDLIVLADSDVPEHLYWDGSTALARALGVRGTPTLLLTQACASGVMAFETVAGAMLVRPDVGTVLLVAVNQVSGAHRNRMRTSTCLVSDGAVAAVLRRGHGRLRWLATEQHTEPEYADFYRAEYGGSRVPFPPPGRSNTDLSVPQRVQEHFGRDPVKLLGFIDELYARLASVVARACRRAGTDPQRIARLVYLNDNQQTIREVAKAVGIPAERTNAALAADLGHMGGADQLVCLDAHLTRGELADGDLVALAGVSAGMHWFCTLIAV</sequence>
<dbReference type="Proteomes" id="UP000590647">
    <property type="component" value="Unassembled WGS sequence"/>
</dbReference>
<evidence type="ECO:0000259" key="4">
    <source>
        <dbReference type="Pfam" id="PF08541"/>
    </source>
</evidence>
<feature type="domain" description="Beta-ketoacyl-[acyl-carrier-protein] synthase III C-terminal" evidence="4">
    <location>
        <begin position="251"/>
        <end position="339"/>
    </location>
</feature>
<dbReference type="Gene3D" id="3.40.47.10">
    <property type="match status" value="2"/>
</dbReference>
<name>A0A7W9LWH7_9ACTN</name>
<dbReference type="PANTHER" id="PTHR34069">
    <property type="entry name" value="3-OXOACYL-[ACYL-CARRIER-PROTEIN] SYNTHASE 3"/>
    <property type="match status" value="1"/>
</dbReference>